<proteinExistence type="predicted"/>
<sequence>MHVAVAEYGRQTTIAPVPEERAVSVALERFLPSGPNTGPLRWGAPPEVGRLWPLGTTYPGP</sequence>
<gene>
    <name evidence="1" type="ORF">GCM10007147_13270</name>
</gene>
<reference evidence="1 2" key="1">
    <citation type="journal article" date="2014" name="Int. J. Syst. Evol. Microbiol.">
        <title>Complete genome sequence of Corynebacterium casei LMG S-19264T (=DSM 44701T), isolated from a smear-ripened cheese.</title>
        <authorList>
            <consortium name="US DOE Joint Genome Institute (JGI-PGF)"/>
            <person name="Walter F."/>
            <person name="Albersmeier A."/>
            <person name="Kalinowski J."/>
            <person name="Ruckert C."/>
        </authorList>
    </citation>
    <scope>NUCLEOTIDE SEQUENCE [LARGE SCALE GENOMIC DNA]</scope>
    <source>
        <strain evidence="1 2">KCTC 19473</strain>
    </source>
</reference>
<comment type="caution">
    <text evidence="1">The sequence shown here is derived from an EMBL/GenBank/DDBJ whole genome shotgun (WGS) entry which is preliminary data.</text>
</comment>
<dbReference type="Proteomes" id="UP000654947">
    <property type="component" value="Unassembled WGS sequence"/>
</dbReference>
<name>A0A918XAY5_9ACTN</name>
<keyword evidence="2" id="KW-1185">Reference proteome</keyword>
<organism evidence="1 2">
    <name type="scientific">Nocardiopsis kunsanensis</name>
    <dbReference type="NCBI Taxonomy" id="141693"/>
    <lineage>
        <taxon>Bacteria</taxon>
        <taxon>Bacillati</taxon>
        <taxon>Actinomycetota</taxon>
        <taxon>Actinomycetes</taxon>
        <taxon>Streptosporangiales</taxon>
        <taxon>Nocardiopsidaceae</taxon>
        <taxon>Nocardiopsis</taxon>
    </lineage>
</organism>
<dbReference type="AlphaFoldDB" id="A0A918XAY5"/>
<accession>A0A918XAY5</accession>
<protein>
    <submittedName>
        <fullName evidence="1">Uncharacterized protein</fullName>
    </submittedName>
</protein>
<evidence type="ECO:0000313" key="1">
    <source>
        <dbReference type="EMBL" id="GHD20641.1"/>
    </source>
</evidence>
<dbReference type="EMBL" id="BMXL01000004">
    <property type="protein sequence ID" value="GHD20641.1"/>
    <property type="molecule type" value="Genomic_DNA"/>
</dbReference>
<evidence type="ECO:0000313" key="2">
    <source>
        <dbReference type="Proteomes" id="UP000654947"/>
    </source>
</evidence>